<dbReference type="EMBL" id="FQZP01000003">
    <property type="protein sequence ID" value="SHI48986.1"/>
    <property type="molecule type" value="Genomic_DNA"/>
</dbReference>
<keyword evidence="3 4" id="KW-0406">Ion transport</keyword>
<dbReference type="Proteomes" id="UP000324781">
    <property type="component" value="Unassembled WGS sequence"/>
</dbReference>
<keyword evidence="4" id="KW-0066">ATP synthesis</keyword>
<comment type="similarity">
    <text evidence="1 4">Belongs to the V-ATPase D subunit family.</text>
</comment>
<dbReference type="InterPro" id="IPR002699">
    <property type="entry name" value="V_ATPase_D"/>
</dbReference>
<dbReference type="GO" id="GO:0046933">
    <property type="term" value="F:proton-transporting ATP synthase activity, rotational mechanism"/>
    <property type="evidence" value="ECO:0007669"/>
    <property type="project" value="UniProtKB-UniRule"/>
</dbReference>
<name>A0A1M6BJX3_9FIRM</name>
<gene>
    <name evidence="4" type="primary">atpD</name>
    <name evidence="5" type="ORF">SAMN05444373_100334</name>
</gene>
<keyword evidence="6" id="KW-1185">Reference proteome</keyword>
<dbReference type="OrthoDB" id="9781718at2"/>
<evidence type="ECO:0000256" key="1">
    <source>
        <dbReference type="ARBA" id="ARBA00005850"/>
    </source>
</evidence>
<proteinExistence type="inferred from homology"/>
<dbReference type="HAMAP" id="MF_00271">
    <property type="entry name" value="ATP_synth_D_arch"/>
    <property type="match status" value="1"/>
</dbReference>
<protein>
    <recommendedName>
        <fullName evidence="4">V-type ATP synthase subunit D</fullName>
    </recommendedName>
    <alternativeName>
        <fullName evidence="4">V-ATPase subunit D</fullName>
    </alternativeName>
</protein>
<sequence length="206" mass="23922">MDMRLFPTKGNLIIAKNTLALCRQGYELLDKKRNILVREMMGLVEKARKIQDQILETFREAYHALQLANVTMGISVIEQIGYAVPEENGVRIREQSVMGVEIPTVSMEETELQPRYGFRMTNSTLDAARQKFEKVKYLVAELAEIENAVYRLATNIRRTQKRTNALKNIMIPRYEEATKQIANVLEEKEREEFSRLKVIKEIKRGD</sequence>
<evidence type="ECO:0000313" key="6">
    <source>
        <dbReference type="Proteomes" id="UP000324781"/>
    </source>
</evidence>
<comment type="function">
    <text evidence="4">Produces ATP from ADP in the presence of a proton gradient across the membrane.</text>
</comment>
<dbReference type="GO" id="GO:0042777">
    <property type="term" value="P:proton motive force-driven plasma membrane ATP synthesis"/>
    <property type="evidence" value="ECO:0007669"/>
    <property type="project" value="UniProtKB-UniRule"/>
</dbReference>
<organism evidence="5 6">
    <name type="scientific">Thermoclostridium caenicola</name>
    <dbReference type="NCBI Taxonomy" id="659425"/>
    <lineage>
        <taxon>Bacteria</taxon>
        <taxon>Bacillati</taxon>
        <taxon>Bacillota</taxon>
        <taxon>Clostridia</taxon>
        <taxon>Eubacteriales</taxon>
        <taxon>Oscillospiraceae</taxon>
        <taxon>Thermoclostridium</taxon>
    </lineage>
</organism>
<evidence type="ECO:0000256" key="3">
    <source>
        <dbReference type="ARBA" id="ARBA00023065"/>
    </source>
</evidence>
<dbReference type="GO" id="GO:0046961">
    <property type="term" value="F:proton-transporting ATPase activity, rotational mechanism"/>
    <property type="evidence" value="ECO:0007669"/>
    <property type="project" value="InterPro"/>
</dbReference>
<dbReference type="GO" id="GO:0005524">
    <property type="term" value="F:ATP binding"/>
    <property type="evidence" value="ECO:0007669"/>
    <property type="project" value="UniProtKB-UniRule"/>
</dbReference>
<dbReference type="Pfam" id="PF01813">
    <property type="entry name" value="ATP-synt_D"/>
    <property type="match status" value="1"/>
</dbReference>
<dbReference type="AlphaFoldDB" id="A0A1M6BJX3"/>
<evidence type="ECO:0000256" key="2">
    <source>
        <dbReference type="ARBA" id="ARBA00022448"/>
    </source>
</evidence>
<dbReference type="Gene3D" id="1.10.287.3240">
    <property type="match status" value="1"/>
</dbReference>
<evidence type="ECO:0000256" key="4">
    <source>
        <dbReference type="HAMAP-Rule" id="MF_00271"/>
    </source>
</evidence>
<accession>A0A1M6BJX3</accession>
<reference evidence="5 6" key="1">
    <citation type="submission" date="2016-11" db="EMBL/GenBank/DDBJ databases">
        <authorList>
            <person name="Varghese N."/>
            <person name="Submissions S."/>
        </authorList>
    </citation>
    <scope>NUCLEOTIDE SEQUENCE [LARGE SCALE GENOMIC DNA]</scope>
    <source>
        <strain evidence="5 6">DSM 19027</strain>
    </source>
</reference>
<dbReference type="PANTHER" id="PTHR11671">
    <property type="entry name" value="V-TYPE ATP SYNTHASE SUBUNIT D"/>
    <property type="match status" value="1"/>
</dbReference>
<dbReference type="RefSeq" id="WP_149677582.1">
    <property type="nucleotide sequence ID" value="NZ_FQZP01000003.1"/>
</dbReference>
<evidence type="ECO:0000313" key="5">
    <source>
        <dbReference type="EMBL" id="SHI48986.1"/>
    </source>
</evidence>
<dbReference type="NCBIfam" id="TIGR00309">
    <property type="entry name" value="V_ATPase_subD"/>
    <property type="match status" value="1"/>
</dbReference>
<keyword evidence="2 4" id="KW-0813">Transport</keyword>
<keyword evidence="4" id="KW-0375">Hydrogen ion transport</keyword>